<protein>
    <recommendedName>
        <fullName evidence="2">PD-(D/E)XK endonuclease-like domain-containing protein</fullName>
    </recommendedName>
</protein>
<gene>
    <name evidence="1" type="ORF">LCGC14_2003050</name>
</gene>
<proteinExistence type="predicted"/>
<evidence type="ECO:0000313" key="1">
    <source>
        <dbReference type="EMBL" id="KKL80609.1"/>
    </source>
</evidence>
<evidence type="ECO:0008006" key="2">
    <source>
        <dbReference type="Google" id="ProtNLM"/>
    </source>
</evidence>
<sequence>MIDRRSKIRGTSISDFIKDPEVKKKFKEWFDKPRFNSSKLSMIHTLITDKAPLLGTAFDYLLRFKLQYSDSKAKAMAWAAEKTLLDPRVRSIIKYFNPGASEKLIESWLKEGKALLKIAKKNHSKFLKDGEITGDLLRSCLHLAKLDILHRRGIIGRFDDIDAGDIEDLRSLIRKIRMKQFQTEDVCLLSPTFSNATKISGIDGEADLVMDDTLIDIKTYTSPKFRREMFDQLMGYYLLSKIGGIDGAPEDHEIHKVGIYFSRHEYLHVIDLKDVFNQSELNSILDWVIHKGKEISGLKAS</sequence>
<organism evidence="1">
    <name type="scientific">marine sediment metagenome</name>
    <dbReference type="NCBI Taxonomy" id="412755"/>
    <lineage>
        <taxon>unclassified sequences</taxon>
        <taxon>metagenomes</taxon>
        <taxon>ecological metagenomes</taxon>
    </lineage>
</organism>
<comment type="caution">
    <text evidence="1">The sequence shown here is derived from an EMBL/GenBank/DDBJ whole genome shotgun (WGS) entry which is preliminary data.</text>
</comment>
<dbReference type="EMBL" id="LAZR01022799">
    <property type="protein sequence ID" value="KKL80609.1"/>
    <property type="molecule type" value="Genomic_DNA"/>
</dbReference>
<accession>A0A0F9F2M1</accession>
<dbReference type="AlphaFoldDB" id="A0A0F9F2M1"/>
<reference evidence="1" key="1">
    <citation type="journal article" date="2015" name="Nature">
        <title>Complex archaea that bridge the gap between prokaryotes and eukaryotes.</title>
        <authorList>
            <person name="Spang A."/>
            <person name="Saw J.H."/>
            <person name="Jorgensen S.L."/>
            <person name="Zaremba-Niedzwiedzka K."/>
            <person name="Martijn J."/>
            <person name="Lind A.E."/>
            <person name="van Eijk R."/>
            <person name="Schleper C."/>
            <person name="Guy L."/>
            <person name="Ettema T.J."/>
        </authorList>
    </citation>
    <scope>NUCLEOTIDE SEQUENCE</scope>
</reference>
<name>A0A0F9F2M1_9ZZZZ</name>